<dbReference type="ESTHER" id="9stra-a0a1e7f3r1">
    <property type="family name" value="Carb_B_Root"/>
</dbReference>
<dbReference type="Gene3D" id="3.40.50.1820">
    <property type="entry name" value="alpha/beta hydrolase"/>
    <property type="match status" value="1"/>
</dbReference>
<dbReference type="InParanoid" id="A0A1E7F3R1"/>
<gene>
    <name evidence="4" type="ORF">FRACYDRAFT_244061</name>
</gene>
<keyword evidence="2" id="KW-0732">Signal</keyword>
<dbReference type="KEGG" id="fcy:FRACYDRAFT_244061"/>
<name>A0A1E7F3R1_9STRA</name>
<dbReference type="InterPro" id="IPR019819">
    <property type="entry name" value="Carboxylesterase_B_CS"/>
</dbReference>
<dbReference type="InterPro" id="IPR029058">
    <property type="entry name" value="AB_hydrolase_fold"/>
</dbReference>
<keyword evidence="5" id="KW-1185">Reference proteome</keyword>
<dbReference type="Proteomes" id="UP000095751">
    <property type="component" value="Unassembled WGS sequence"/>
</dbReference>
<dbReference type="PANTHER" id="PTHR11559">
    <property type="entry name" value="CARBOXYLESTERASE"/>
    <property type="match status" value="1"/>
</dbReference>
<dbReference type="SUPFAM" id="SSF53474">
    <property type="entry name" value="alpha/beta-Hydrolases"/>
    <property type="match status" value="1"/>
</dbReference>
<evidence type="ECO:0000259" key="3">
    <source>
        <dbReference type="Pfam" id="PF00135"/>
    </source>
</evidence>
<feature type="domain" description="Carboxylesterase type B" evidence="3">
    <location>
        <begin position="96"/>
        <end position="574"/>
    </location>
</feature>
<feature type="compositionally biased region" description="Polar residues" evidence="1">
    <location>
        <begin position="624"/>
        <end position="633"/>
    </location>
</feature>
<protein>
    <submittedName>
        <fullName evidence="4">Alpha/beta-hydrolase</fullName>
    </submittedName>
</protein>
<dbReference type="EMBL" id="KV784364">
    <property type="protein sequence ID" value="OEU12787.1"/>
    <property type="molecule type" value="Genomic_DNA"/>
</dbReference>
<dbReference type="Pfam" id="PF00135">
    <property type="entry name" value="COesterase"/>
    <property type="match status" value="1"/>
</dbReference>
<keyword evidence="4" id="KW-0378">Hydrolase</keyword>
<evidence type="ECO:0000256" key="1">
    <source>
        <dbReference type="SAM" id="MobiDB-lite"/>
    </source>
</evidence>
<dbReference type="AlphaFoldDB" id="A0A1E7F3R1"/>
<evidence type="ECO:0000313" key="4">
    <source>
        <dbReference type="EMBL" id="OEU12787.1"/>
    </source>
</evidence>
<proteinExistence type="predicted"/>
<accession>A0A1E7F3R1</accession>
<evidence type="ECO:0000313" key="5">
    <source>
        <dbReference type="Proteomes" id="UP000095751"/>
    </source>
</evidence>
<organism evidence="4 5">
    <name type="scientific">Fragilariopsis cylindrus CCMP1102</name>
    <dbReference type="NCBI Taxonomy" id="635003"/>
    <lineage>
        <taxon>Eukaryota</taxon>
        <taxon>Sar</taxon>
        <taxon>Stramenopiles</taxon>
        <taxon>Ochrophyta</taxon>
        <taxon>Bacillariophyta</taxon>
        <taxon>Bacillariophyceae</taxon>
        <taxon>Bacillariophycidae</taxon>
        <taxon>Bacillariales</taxon>
        <taxon>Bacillariaceae</taxon>
        <taxon>Fragilariopsis</taxon>
    </lineage>
</organism>
<dbReference type="PROSITE" id="PS00941">
    <property type="entry name" value="CARBOXYLESTERASE_B_2"/>
    <property type="match status" value="1"/>
</dbReference>
<dbReference type="GO" id="GO:0016787">
    <property type="term" value="F:hydrolase activity"/>
    <property type="evidence" value="ECO:0007669"/>
    <property type="project" value="UniProtKB-KW"/>
</dbReference>
<feature type="region of interest" description="Disordered" evidence="1">
    <location>
        <begin position="617"/>
        <end position="660"/>
    </location>
</feature>
<dbReference type="OrthoDB" id="408631at2759"/>
<dbReference type="InterPro" id="IPR002018">
    <property type="entry name" value="CarbesteraseB"/>
</dbReference>
<feature type="chain" id="PRO_5009192659" evidence="2">
    <location>
        <begin position="25"/>
        <end position="687"/>
    </location>
</feature>
<dbReference type="InterPro" id="IPR050309">
    <property type="entry name" value="Type-B_Carboxylest/Lipase"/>
</dbReference>
<evidence type="ECO:0000256" key="2">
    <source>
        <dbReference type="SAM" id="SignalP"/>
    </source>
</evidence>
<feature type="signal peptide" evidence="2">
    <location>
        <begin position="1"/>
        <end position="24"/>
    </location>
</feature>
<reference evidence="4 5" key="1">
    <citation type="submission" date="2016-09" db="EMBL/GenBank/DDBJ databases">
        <title>Extensive genetic diversity and differential bi-allelic expression allows diatom success in the polar Southern Ocean.</title>
        <authorList>
            <consortium name="DOE Joint Genome Institute"/>
            <person name="Mock T."/>
            <person name="Otillar R.P."/>
            <person name="Strauss J."/>
            <person name="Dupont C."/>
            <person name="Frickenhaus S."/>
            <person name="Maumus F."/>
            <person name="Mcmullan M."/>
            <person name="Sanges R."/>
            <person name="Schmutz J."/>
            <person name="Toseland A."/>
            <person name="Valas R."/>
            <person name="Veluchamy A."/>
            <person name="Ward B.J."/>
            <person name="Allen A."/>
            <person name="Barry K."/>
            <person name="Falciatore A."/>
            <person name="Ferrante M."/>
            <person name="Fortunato A.E."/>
            <person name="Gloeckner G."/>
            <person name="Gruber A."/>
            <person name="Hipkin R."/>
            <person name="Janech M."/>
            <person name="Kroth P."/>
            <person name="Leese F."/>
            <person name="Lindquist E."/>
            <person name="Lyon B.R."/>
            <person name="Martin J."/>
            <person name="Mayer C."/>
            <person name="Parker M."/>
            <person name="Quesneville H."/>
            <person name="Raymond J."/>
            <person name="Uhlig C."/>
            <person name="Valentin K.U."/>
            <person name="Worden A.Z."/>
            <person name="Armbrust E.V."/>
            <person name="Bowler C."/>
            <person name="Green B."/>
            <person name="Moulton V."/>
            <person name="Van Oosterhout C."/>
            <person name="Grigoriev I."/>
        </authorList>
    </citation>
    <scope>NUCLEOTIDE SEQUENCE [LARGE SCALE GENOMIC DNA]</scope>
    <source>
        <strain evidence="4 5">CCMP1102</strain>
    </source>
</reference>
<sequence>MMNIKIILSLSVASIAIKCGCVNGTDVVGRNVVRNDGSYQKTKMTAHEAAGSIVGESYRRGLQMEENTTATNTAAAVSIVIAPSVYVPDINATYIGKTVTSSEGVKVDAFLGIKFATQERFEASKVLLDPSDFEDDDSNGMFINATTYKPACAQPVSDGTATTEDCLYLDIYRPSNYSADEEPLPVMIWVYGGGFHSGASESFKPLKLVGNENVIVVVINYRLGVFGFVPTDTVNGTGGMNGIMDQLQAFKWIQERISSFGGDESIVTAFGESAGSMSICFLSVMESSKGLFRRAIMESRTCITDSTSTLSTVDGFKFLDKTLATLDCPSKPCDVNDLKSLTTEQLKNESLFLFPPVYDRNIFPVMPIELFKAGEIVPTDILIGANTYDSGIPYIPNASALDYNFSIVWDYTGINASEEIKNNVMTAYSPDLPMYNGSTFAAISQADGDINGLCFVRELAAIASTKMSGNVYTYLLGYLISGDPFVYSGYQNATRKETGFDDPNWTSHGLDIGFVFGGAADGTGPGMTGKPKEVSDEIIARWANFARSGNPQAPSSSSDPAAIWQPVVLDDSNSAKNNEASNVQFLYFSSDGVYMVEADESKREQCTTVLSTSQYFRSEPMSADPSSNTTEYAESTDERTTALPIGSDADANGIAENDTPSSGNVAELVISVRRAIVVTIVGVIFAW</sequence>